<protein>
    <submittedName>
        <fullName evidence="1">Uncharacterized protein</fullName>
    </submittedName>
</protein>
<proteinExistence type="predicted"/>
<dbReference type="Proteomes" id="UP000499080">
    <property type="component" value="Unassembled WGS sequence"/>
</dbReference>
<keyword evidence="2" id="KW-1185">Reference proteome</keyword>
<reference evidence="1 2" key="1">
    <citation type="journal article" date="2019" name="Sci. Rep.">
        <title>Orb-weaving spider Araneus ventricosus genome elucidates the spidroin gene catalogue.</title>
        <authorList>
            <person name="Kono N."/>
            <person name="Nakamura H."/>
            <person name="Ohtoshi R."/>
            <person name="Moran D.A.P."/>
            <person name="Shinohara A."/>
            <person name="Yoshida Y."/>
            <person name="Fujiwara M."/>
            <person name="Mori M."/>
            <person name="Tomita M."/>
            <person name="Arakawa K."/>
        </authorList>
    </citation>
    <scope>NUCLEOTIDE SEQUENCE [LARGE SCALE GENOMIC DNA]</scope>
</reference>
<dbReference type="AlphaFoldDB" id="A0A4Y2JUC5"/>
<sequence>MSFAKLVSSKRKSENMDKRLKNRVVMNGQEISFEFLPKKYHGSFGTVCVGGEYVSKGNSECILSVFTDDNGFFIRRKRESISEALEVWSSVPVFTCTFPALTVNLDAVMCEKDVCIFNQTGNLKIVLVLQETFQRKDNSISSETREVIPEEFK</sequence>
<comment type="caution">
    <text evidence="1">The sequence shown here is derived from an EMBL/GenBank/DDBJ whole genome shotgun (WGS) entry which is preliminary data.</text>
</comment>
<evidence type="ECO:0000313" key="1">
    <source>
        <dbReference type="EMBL" id="GBM93564.1"/>
    </source>
</evidence>
<dbReference type="EMBL" id="BGPR01003884">
    <property type="protein sequence ID" value="GBM93564.1"/>
    <property type="molecule type" value="Genomic_DNA"/>
</dbReference>
<accession>A0A4Y2JUC5</accession>
<organism evidence="1 2">
    <name type="scientific">Araneus ventricosus</name>
    <name type="common">Orbweaver spider</name>
    <name type="synonym">Epeira ventricosa</name>
    <dbReference type="NCBI Taxonomy" id="182803"/>
    <lineage>
        <taxon>Eukaryota</taxon>
        <taxon>Metazoa</taxon>
        <taxon>Ecdysozoa</taxon>
        <taxon>Arthropoda</taxon>
        <taxon>Chelicerata</taxon>
        <taxon>Arachnida</taxon>
        <taxon>Araneae</taxon>
        <taxon>Araneomorphae</taxon>
        <taxon>Entelegynae</taxon>
        <taxon>Araneoidea</taxon>
        <taxon>Araneidae</taxon>
        <taxon>Araneus</taxon>
    </lineage>
</organism>
<name>A0A4Y2JUC5_ARAVE</name>
<evidence type="ECO:0000313" key="2">
    <source>
        <dbReference type="Proteomes" id="UP000499080"/>
    </source>
</evidence>
<gene>
    <name evidence="1" type="ORF">AVEN_142407_1</name>
</gene>